<sequence>EMLADWANHKYDAGFTVEQLQQTQPQDIYKNLLVLSERWCVGGRLEEYVREKLGTNPTVKKGIDLCAERFDTKLVPDDFEGESGVKIVDCVIRTGMKFLGREMTELERFVLLQIFDSSWKDHLLSMDHLKGSIGLRGFAEQDPKVAYKREGGNLFDDMFAGIREKVTDMIFKVRLTADTRMQSVYQVSTQVHEQLQGYDYLAQEMADQQAAARPEQKVAQITRDIPKVGRNDPCPCGSGKKYKKCCGRE</sequence>
<organism evidence="3">
    <name type="scientific">marine sediment metagenome</name>
    <dbReference type="NCBI Taxonomy" id="412755"/>
    <lineage>
        <taxon>unclassified sequences</taxon>
        <taxon>metagenomes</taxon>
        <taxon>ecological metagenomes</taxon>
    </lineage>
</organism>
<feature type="domain" description="SecA Wing/Scaffold" evidence="2">
    <location>
        <begin position="90"/>
        <end position="173"/>
    </location>
</feature>
<gene>
    <name evidence="3" type="ORF">S01H4_21840</name>
</gene>
<dbReference type="InterPro" id="IPR036266">
    <property type="entry name" value="SecA_Wing/Scaffold_sf"/>
</dbReference>
<protein>
    <recommendedName>
        <fullName evidence="2">SecA Wing/Scaffold domain-containing protein</fullName>
    </recommendedName>
</protein>
<proteinExistence type="predicted"/>
<evidence type="ECO:0000256" key="1">
    <source>
        <dbReference type="ARBA" id="ARBA00022490"/>
    </source>
</evidence>
<reference evidence="3" key="1">
    <citation type="journal article" date="2014" name="Front. Microbiol.">
        <title>High frequency of phylogenetically diverse reductive dehalogenase-homologous genes in deep subseafloor sedimentary metagenomes.</title>
        <authorList>
            <person name="Kawai M."/>
            <person name="Futagami T."/>
            <person name="Toyoda A."/>
            <person name="Takaki Y."/>
            <person name="Nishi S."/>
            <person name="Hori S."/>
            <person name="Arai W."/>
            <person name="Tsubouchi T."/>
            <person name="Morono Y."/>
            <person name="Uchiyama I."/>
            <person name="Ito T."/>
            <person name="Fujiyama A."/>
            <person name="Inagaki F."/>
            <person name="Takami H."/>
        </authorList>
    </citation>
    <scope>NUCLEOTIDE SEQUENCE</scope>
    <source>
        <strain evidence="3">Expedition CK06-06</strain>
    </source>
</reference>
<dbReference type="InterPro" id="IPR004027">
    <property type="entry name" value="SEC_C_motif"/>
</dbReference>
<keyword evidence="1" id="KW-0963">Cytoplasm</keyword>
<dbReference type="Pfam" id="PF07516">
    <property type="entry name" value="SecA_SW"/>
    <property type="match status" value="1"/>
</dbReference>
<dbReference type="PANTHER" id="PTHR33747">
    <property type="entry name" value="UPF0225 PROTEIN SCO1677"/>
    <property type="match status" value="1"/>
</dbReference>
<dbReference type="GO" id="GO:0016020">
    <property type="term" value="C:membrane"/>
    <property type="evidence" value="ECO:0007669"/>
    <property type="project" value="InterPro"/>
</dbReference>
<dbReference type="Pfam" id="PF02810">
    <property type="entry name" value="SEC-C"/>
    <property type="match status" value="1"/>
</dbReference>
<dbReference type="Gene3D" id="1.10.3060.10">
    <property type="entry name" value="Helical scaffold and wing domains of SecA"/>
    <property type="match status" value="1"/>
</dbReference>
<evidence type="ECO:0000259" key="2">
    <source>
        <dbReference type="Pfam" id="PF07516"/>
    </source>
</evidence>
<evidence type="ECO:0000313" key="3">
    <source>
        <dbReference type="EMBL" id="GAG82953.1"/>
    </source>
</evidence>
<accession>X1BFU9</accession>
<feature type="non-terminal residue" evidence="3">
    <location>
        <position position="1"/>
    </location>
</feature>
<dbReference type="GO" id="GO:0017038">
    <property type="term" value="P:protein import"/>
    <property type="evidence" value="ECO:0007669"/>
    <property type="project" value="InterPro"/>
</dbReference>
<name>X1BFU9_9ZZZZ</name>
<dbReference type="EMBL" id="BART01009940">
    <property type="protein sequence ID" value="GAG82953.1"/>
    <property type="molecule type" value="Genomic_DNA"/>
</dbReference>
<dbReference type="AlphaFoldDB" id="X1BFU9"/>
<comment type="caution">
    <text evidence="3">The sequence shown here is derived from an EMBL/GenBank/DDBJ whole genome shotgun (WGS) entry which is preliminary data.</text>
</comment>
<dbReference type="SUPFAM" id="SSF81886">
    <property type="entry name" value="Helical scaffold and wing domains of SecA"/>
    <property type="match status" value="1"/>
</dbReference>
<dbReference type="PANTHER" id="PTHR33747:SF1">
    <property type="entry name" value="ADENYLATE CYCLASE-ASSOCIATED CAP C-TERMINAL DOMAIN-CONTAINING PROTEIN"/>
    <property type="match status" value="1"/>
</dbReference>
<dbReference type="InterPro" id="IPR011116">
    <property type="entry name" value="SecA_Wing/Scaffold"/>
</dbReference>